<proteinExistence type="predicted"/>
<dbReference type="InterPro" id="IPR025457">
    <property type="entry name" value="DUF4277"/>
</dbReference>
<dbReference type="AlphaFoldDB" id="E0XYZ7"/>
<evidence type="ECO:0000259" key="2">
    <source>
        <dbReference type="Pfam" id="PF14104"/>
    </source>
</evidence>
<keyword evidence="1" id="KW-0812">Transmembrane</keyword>
<evidence type="ECO:0000313" key="3">
    <source>
        <dbReference type="EMBL" id="ADI19639.1"/>
    </source>
</evidence>
<feature type="transmembrane region" description="Helical" evidence="1">
    <location>
        <begin position="441"/>
        <end position="458"/>
    </location>
</feature>
<name>E0XYZ7_9DELT</name>
<dbReference type="Pfam" id="PF14104">
    <property type="entry name" value="DUF4277"/>
    <property type="match status" value="1"/>
</dbReference>
<dbReference type="EMBL" id="GU474928">
    <property type="protein sequence ID" value="ADI19639.1"/>
    <property type="molecule type" value="Genomic_DNA"/>
</dbReference>
<evidence type="ECO:0000256" key="1">
    <source>
        <dbReference type="SAM" id="Phobius"/>
    </source>
</evidence>
<dbReference type="InterPro" id="IPR047654">
    <property type="entry name" value="IS1634_transpos"/>
</dbReference>
<feature type="domain" description="DUF4277" evidence="2">
    <location>
        <begin position="4"/>
        <end position="110"/>
    </location>
</feature>
<organism evidence="3">
    <name type="scientific">uncultured delta proteobacterium HF0770_45N15</name>
    <dbReference type="NCBI Taxonomy" id="710835"/>
    <lineage>
        <taxon>Bacteria</taxon>
        <taxon>Deltaproteobacteria</taxon>
        <taxon>environmental samples</taxon>
    </lineage>
</organism>
<reference evidence="3" key="1">
    <citation type="journal article" date="2011" name="Environ. Microbiol.">
        <title>Time-series analyses of Monterey Bay coastal microbial picoplankton using a 'genome proxy' microarray.</title>
        <authorList>
            <person name="Rich V.I."/>
            <person name="Pham V.D."/>
            <person name="Eppley J."/>
            <person name="Shi Y."/>
            <person name="DeLong E.F."/>
        </authorList>
    </citation>
    <scope>NUCLEOTIDE SEQUENCE</scope>
</reference>
<accession>E0XYZ7</accession>
<dbReference type="PANTHER" id="PTHR34614:SF2">
    <property type="entry name" value="TRANSPOSASE IS4-LIKE DOMAIN-CONTAINING PROTEIN"/>
    <property type="match status" value="1"/>
</dbReference>
<sequence length="538" mass="61625">MEFEISRLDHHGVVSGVIKDLGLIAQIDRLLGVHDQSQVSHGEAIAGMILNGLGFTDRPLSLSPQFFENKALEVLFREGVEPSYFNRFKLGRSLDAVDAYGCERLFGELAVSVCRQEGVESRFGCEDTTSFSLTGEYLEAEDSHAVVIARGYSKNHRPDLKQMVLEMMVSQDGGIPLLMKCWSGNSEDTTIFQQRARALVEAWKEAEIPPYFITDSKGYTKDNAVNLKQLCFITRIPETITLAKDKIEEALQADTWQVWDETRKYHCFKVRHYEIDQRWLVVFSQPALQRAQRTVQRAVAKEREQISKAAFHLQAQRFESKSQAHQALEKLERKWQYHRLTKTTLSEYKHYRQKGRPSKNSPFELKIKIEFQVEEERQGNDHRIQQKACFIVATNGAEDDLSPLEVLRGYQGQDHVEKGFGFLKSPLCFTSSLFVEKPSRLVGLMMVMTLALLVYSVAQRRLRKALEQAKETIPSQIKQPTRRPTMRWVFQCLEGINRVVIKTKGSLKIFINGLNDLRRKIFRLMGGAVARIYLSPSG</sequence>
<keyword evidence="1" id="KW-0472">Membrane</keyword>
<dbReference type="PANTHER" id="PTHR34614">
    <property type="match status" value="1"/>
</dbReference>
<keyword evidence="1" id="KW-1133">Transmembrane helix</keyword>
<protein>
    <submittedName>
        <fullName evidence="3">Transposase</fullName>
    </submittedName>
</protein>
<dbReference type="NCBIfam" id="NF033559">
    <property type="entry name" value="transpos_IS1634"/>
    <property type="match status" value="1"/>
</dbReference>